<keyword evidence="6" id="KW-1185">Reference proteome</keyword>
<dbReference type="GO" id="GO:0046872">
    <property type="term" value="F:metal ion binding"/>
    <property type="evidence" value="ECO:0007669"/>
    <property type="project" value="UniProtKB-KW"/>
</dbReference>
<proteinExistence type="predicted"/>
<dbReference type="InterPro" id="IPR011444">
    <property type="entry name" value="DUF1549"/>
</dbReference>
<evidence type="ECO:0000313" key="5">
    <source>
        <dbReference type="EMBL" id="PQJ28550.1"/>
    </source>
</evidence>
<name>A0A2S7U1T3_9BACT</name>
<evidence type="ECO:0000313" key="6">
    <source>
        <dbReference type="Proteomes" id="UP000239907"/>
    </source>
</evidence>
<keyword evidence="1 3" id="KW-0479">Metal-binding</keyword>
<dbReference type="PANTHER" id="PTHR35889">
    <property type="entry name" value="CYCLOINULO-OLIGOSACCHARIDE FRUCTANOTRANSFERASE-RELATED"/>
    <property type="match status" value="1"/>
</dbReference>
<dbReference type="PANTHER" id="PTHR35889:SF3">
    <property type="entry name" value="F-BOX DOMAIN-CONTAINING PROTEIN"/>
    <property type="match status" value="1"/>
</dbReference>
<evidence type="ECO:0000256" key="1">
    <source>
        <dbReference type="ARBA" id="ARBA00022723"/>
    </source>
</evidence>
<dbReference type="EMBL" id="MQWA01000001">
    <property type="protein sequence ID" value="PQJ28550.1"/>
    <property type="molecule type" value="Genomic_DNA"/>
</dbReference>
<dbReference type="GO" id="GO:0020037">
    <property type="term" value="F:heme binding"/>
    <property type="evidence" value="ECO:0007669"/>
    <property type="project" value="InterPro"/>
</dbReference>
<dbReference type="InterPro" id="IPR011429">
    <property type="entry name" value="Cyt_c_Planctomycete-type"/>
</dbReference>
<organism evidence="5 6">
    <name type="scientific">Rubritalea profundi</name>
    <dbReference type="NCBI Taxonomy" id="1658618"/>
    <lineage>
        <taxon>Bacteria</taxon>
        <taxon>Pseudomonadati</taxon>
        <taxon>Verrucomicrobiota</taxon>
        <taxon>Verrucomicrobiia</taxon>
        <taxon>Verrucomicrobiales</taxon>
        <taxon>Rubritaleaceae</taxon>
        <taxon>Rubritalea</taxon>
    </lineage>
</organism>
<accession>A0A2S7U1T3</accession>
<evidence type="ECO:0000259" key="4">
    <source>
        <dbReference type="PROSITE" id="PS51007"/>
    </source>
</evidence>
<dbReference type="RefSeq" id="WP_165788741.1">
    <property type="nucleotide sequence ID" value="NZ_MQWA01000001.1"/>
</dbReference>
<dbReference type="PROSITE" id="PS51007">
    <property type="entry name" value="CYTC"/>
    <property type="match status" value="1"/>
</dbReference>
<dbReference type="InterPro" id="IPR009056">
    <property type="entry name" value="Cyt_c-like_dom"/>
</dbReference>
<gene>
    <name evidence="5" type="ORF">BSZ32_08525</name>
</gene>
<dbReference type="Pfam" id="PF07635">
    <property type="entry name" value="PSCyt1"/>
    <property type="match status" value="1"/>
</dbReference>
<evidence type="ECO:0000256" key="2">
    <source>
        <dbReference type="ARBA" id="ARBA00023004"/>
    </source>
</evidence>
<evidence type="ECO:0000256" key="3">
    <source>
        <dbReference type="PROSITE-ProRule" id="PRU00433"/>
    </source>
</evidence>
<comment type="caution">
    <text evidence="5">The sequence shown here is derived from an EMBL/GenBank/DDBJ whole genome shotgun (WGS) entry which is preliminary data.</text>
</comment>
<sequence length="957" mass="106111">MLTILLLITPLSAEVDFSRDVQPILNKNCIACHGGVKEAGEVSFIFRDQVLGKGKSGKIVVVPGKPEASEMIARVTTNDPDELMPQPKHGPRLSNGDVETLRKWIAEGAVWDEHWSFSAPVKHTLPSVKNNAWPAHWIDNFILAKLESQNLTPSPAAKPSEWFRRASLDLIGLPPTIAELDAFETSAAKDFPAAIEKETERLLASPYFSERWASVWMDLARYADSEGMGNDSNRNVWKYRDWIIGAFNKNLPYDQFIIDQLAGDLVSGSTLDQKLATTFHRLTQANSEGGTDDEEFRLLAAMDRSVTTWEVFQGLSMNCVQCHSHPYDPIKHEEYYTSLSFFNNARDSDAAGNAPMLAIPLDQANYPKANALVGKISELEQSIYQQWSALDAKTSWLPVSKLTASSPTAEMSIVDVKGFAEFRATDNAKSGSIYTLDATPPAALTSLSAFRLTYLPKDLKKALNDAEWGASLNHIKAEKITVNGKAEPLKLVDVVADEAHPLRDPLNSLKKGGRGWGTHYKFFRPRHATFVLEKPASMASGETIRLTLKNGGTYLASFPMVAKRGRISFSSDPGWIAMQSNSAIVTARTKLEQTKAALAGIPNIKTPVITERDPEHSRLTSFFNRGNWLDKGDVIPASNTPHVFPPLKAENVKPTRLDLAKWIASPKNPLTGRVAVNRFWLELFGVGIVPTPEDFGSAGVKPTHPELLDTLAVEFATEMDWNIKTLLHKLVTSATYQQASAGSQMLHEKDADNRLLARGPRQRLTGEMARDAALTASGLLHSQLYGLPVYPPLPPGVWKPFVDAKRWKTPEPGNPQRYRRAVYTYWKRSIPYPTYATFDAPTREMCSKRRMPSNTPIQALAIMNDPAFHECAQMLGQRMNNSAEESIQEKIALGYRAVTSQKITSDRLSELHQLFLELQQTYAKDLSLSKKLAATPEQAALTVVASVLLNLDEAINR</sequence>
<keyword evidence="2 3" id="KW-0408">Iron</keyword>
<dbReference type="AlphaFoldDB" id="A0A2S7U1T3"/>
<dbReference type="Pfam" id="PF07583">
    <property type="entry name" value="PSCyt2"/>
    <property type="match status" value="1"/>
</dbReference>
<feature type="domain" description="Cytochrome c" evidence="4">
    <location>
        <begin position="13"/>
        <end position="109"/>
    </location>
</feature>
<protein>
    <recommendedName>
        <fullName evidence="4">Cytochrome c domain-containing protein</fullName>
    </recommendedName>
</protein>
<dbReference type="GO" id="GO:0009055">
    <property type="term" value="F:electron transfer activity"/>
    <property type="evidence" value="ECO:0007669"/>
    <property type="project" value="InterPro"/>
</dbReference>
<dbReference type="Proteomes" id="UP000239907">
    <property type="component" value="Unassembled WGS sequence"/>
</dbReference>
<keyword evidence="3" id="KW-0349">Heme</keyword>
<dbReference type="Pfam" id="PF07587">
    <property type="entry name" value="PSD1"/>
    <property type="match status" value="1"/>
</dbReference>
<dbReference type="InterPro" id="IPR022655">
    <property type="entry name" value="DUF1553"/>
</dbReference>
<reference evidence="5 6" key="1">
    <citation type="submission" date="2016-12" db="EMBL/GenBank/DDBJ databases">
        <title>Study of bacterial adaptation to deep sea.</title>
        <authorList>
            <person name="Song J."/>
            <person name="Yoshizawa S."/>
            <person name="Kogure K."/>
        </authorList>
    </citation>
    <scope>NUCLEOTIDE SEQUENCE [LARGE SCALE GENOMIC DNA]</scope>
    <source>
        <strain evidence="5 6">SAORIC-165</strain>
    </source>
</reference>